<proteinExistence type="predicted"/>
<dbReference type="GO" id="GO:0006811">
    <property type="term" value="P:monoatomic ion transport"/>
    <property type="evidence" value="ECO:0007669"/>
    <property type="project" value="UniProtKB-KW"/>
</dbReference>
<dbReference type="Proteomes" id="UP000000763">
    <property type="component" value="Chromosome 2"/>
</dbReference>
<keyword evidence="2" id="KW-1133">Transmembrane helix</keyword>
<accession>C7IYX6</accession>
<name>C7IYX6_ORYSJ</name>
<evidence type="ECO:0000256" key="1">
    <source>
        <dbReference type="ARBA" id="ARBA00023065"/>
    </source>
</evidence>
<feature type="transmembrane region" description="Helical" evidence="2">
    <location>
        <begin position="20"/>
        <end position="43"/>
    </location>
</feature>
<gene>
    <name evidence="3" type="ordered locus">Os02g0644801</name>
</gene>
<organism evidence="3 4">
    <name type="scientific">Oryza sativa subsp. japonica</name>
    <name type="common">Rice</name>
    <dbReference type="NCBI Taxonomy" id="39947"/>
    <lineage>
        <taxon>Eukaryota</taxon>
        <taxon>Viridiplantae</taxon>
        <taxon>Streptophyta</taxon>
        <taxon>Embryophyta</taxon>
        <taxon>Tracheophyta</taxon>
        <taxon>Spermatophyta</taxon>
        <taxon>Magnoliopsida</taxon>
        <taxon>Liliopsida</taxon>
        <taxon>Poales</taxon>
        <taxon>Poaceae</taxon>
        <taxon>BOP clade</taxon>
        <taxon>Oryzoideae</taxon>
        <taxon>Oryzeae</taxon>
        <taxon>Oryzinae</taxon>
        <taxon>Oryza</taxon>
        <taxon>Oryza sativa</taxon>
    </lineage>
</organism>
<protein>
    <submittedName>
        <fullName evidence="3">Os02g0644801 protein</fullName>
    </submittedName>
</protein>
<keyword evidence="2" id="KW-0472">Membrane</keyword>
<dbReference type="PANTHER" id="PTHR11878:SF65">
    <property type="entry name" value="NA_CA-EXCHANGE PROTEIN, ISOFORM G"/>
    <property type="match status" value="1"/>
</dbReference>
<keyword evidence="1" id="KW-0813">Transport</keyword>
<reference evidence="3 4" key="1">
    <citation type="journal article" date="2005" name="Nature">
        <title>The map-based sequence of the rice genome.</title>
        <authorList>
            <consortium name="International rice genome sequencing project (IRGSP)"/>
            <person name="Matsumoto T."/>
            <person name="Wu J."/>
            <person name="Kanamori H."/>
            <person name="Katayose Y."/>
            <person name="Fujisawa M."/>
            <person name="Namiki N."/>
            <person name="Mizuno H."/>
            <person name="Yamamoto K."/>
            <person name="Antonio B.A."/>
            <person name="Baba T."/>
            <person name="Sakata K."/>
            <person name="Nagamura Y."/>
            <person name="Aoki H."/>
            <person name="Arikawa K."/>
            <person name="Arita K."/>
            <person name="Bito T."/>
            <person name="Chiden Y."/>
            <person name="Fujitsuka N."/>
            <person name="Fukunaka R."/>
            <person name="Hamada M."/>
            <person name="Harada C."/>
            <person name="Hayashi A."/>
            <person name="Hijishita S."/>
            <person name="Honda M."/>
            <person name="Hosokawa S."/>
            <person name="Ichikawa Y."/>
            <person name="Idonuma A."/>
            <person name="Iijima M."/>
            <person name="Ikeda M."/>
            <person name="Ikeno M."/>
            <person name="Ito K."/>
            <person name="Ito S."/>
            <person name="Ito T."/>
            <person name="Ito Y."/>
            <person name="Ito Y."/>
            <person name="Iwabuchi A."/>
            <person name="Kamiya K."/>
            <person name="Karasawa W."/>
            <person name="Kurita K."/>
            <person name="Katagiri S."/>
            <person name="Kikuta A."/>
            <person name="Kobayashi H."/>
            <person name="Kobayashi N."/>
            <person name="Machita K."/>
            <person name="Maehara T."/>
            <person name="Masukawa M."/>
            <person name="Mizubayashi T."/>
            <person name="Mukai Y."/>
            <person name="Nagasaki H."/>
            <person name="Nagata Y."/>
            <person name="Naito S."/>
            <person name="Nakashima M."/>
            <person name="Nakama Y."/>
            <person name="Nakamichi Y."/>
            <person name="Nakamura M."/>
            <person name="Meguro A."/>
            <person name="Negishi M."/>
            <person name="Ohta I."/>
            <person name="Ohta T."/>
            <person name="Okamoto M."/>
            <person name="Ono N."/>
            <person name="Saji S."/>
            <person name="Sakaguchi M."/>
            <person name="Sakai K."/>
            <person name="Shibata M."/>
            <person name="Shimokawa T."/>
            <person name="Song J."/>
            <person name="Takazaki Y."/>
            <person name="Terasawa K."/>
            <person name="Tsugane M."/>
            <person name="Tsuji K."/>
            <person name="Ueda S."/>
            <person name="Waki K."/>
            <person name="Yamagata H."/>
            <person name="Yamamoto M."/>
            <person name="Yamamoto S."/>
            <person name="Yamane H."/>
            <person name="Yoshiki S."/>
            <person name="Yoshihara R."/>
            <person name="Yukawa K."/>
            <person name="Zhong H."/>
            <person name="Yano M."/>
            <person name="Yuan Q."/>
            <person name="Ouyang S."/>
            <person name="Liu J."/>
            <person name="Jones K.M."/>
            <person name="Gansberger K."/>
            <person name="Moffat K."/>
            <person name="Hill J."/>
            <person name="Bera J."/>
            <person name="Fadrosh D."/>
            <person name="Jin S."/>
            <person name="Johri S."/>
            <person name="Kim M."/>
            <person name="Overton L."/>
            <person name="Reardon M."/>
            <person name="Tsitrin T."/>
            <person name="Vuong H."/>
            <person name="Weaver B."/>
            <person name="Ciecko A."/>
            <person name="Tallon L."/>
            <person name="Jackson J."/>
            <person name="Pai G."/>
            <person name="Aken S.V."/>
            <person name="Utterback T."/>
            <person name="Reidmuller S."/>
            <person name="Feldblyum T."/>
            <person name="Hsiao J."/>
            <person name="Zismann V."/>
            <person name="Iobst S."/>
            <person name="de Vazeille A.R."/>
            <person name="Buell C.R."/>
            <person name="Ying K."/>
            <person name="Li Y."/>
            <person name="Lu T."/>
            <person name="Huang Y."/>
            <person name="Zhao Q."/>
            <person name="Feng Q."/>
            <person name="Zhang L."/>
            <person name="Zhu J."/>
            <person name="Weng Q."/>
            <person name="Mu J."/>
            <person name="Lu Y."/>
            <person name="Fan D."/>
            <person name="Liu Y."/>
            <person name="Guan J."/>
            <person name="Zhang Y."/>
            <person name="Yu S."/>
            <person name="Liu X."/>
            <person name="Zhang Y."/>
            <person name="Hong G."/>
            <person name="Han B."/>
            <person name="Choisne N."/>
            <person name="Demange N."/>
            <person name="Orjeda G."/>
            <person name="Samain S."/>
            <person name="Cattolico L."/>
            <person name="Pelletier E."/>
            <person name="Couloux A."/>
            <person name="Segurens B."/>
            <person name="Wincker P."/>
            <person name="D'Hont A."/>
            <person name="Scarpelli C."/>
            <person name="Weissenbach J."/>
            <person name="Salanoubat M."/>
            <person name="Quetier F."/>
            <person name="Yu Y."/>
            <person name="Kim H.R."/>
            <person name="Rambo T."/>
            <person name="Currie J."/>
            <person name="Collura K."/>
            <person name="Luo M."/>
            <person name="Yang T."/>
            <person name="Ammiraju J.S.S."/>
            <person name="Engler F."/>
            <person name="Soderlund C."/>
            <person name="Wing R.A."/>
            <person name="Palmer L.E."/>
            <person name="de la Bastide M."/>
            <person name="Spiegel L."/>
            <person name="Nascimento L."/>
            <person name="Zutavern T."/>
            <person name="O'Shaughnessy A."/>
            <person name="Dike S."/>
            <person name="Dedhia N."/>
            <person name="Preston R."/>
            <person name="Balija V."/>
            <person name="McCombie W.R."/>
            <person name="Chow T."/>
            <person name="Chen H."/>
            <person name="Chung M."/>
            <person name="Chen C."/>
            <person name="Shaw J."/>
            <person name="Wu H."/>
            <person name="Hsiao K."/>
            <person name="Chao Y."/>
            <person name="Chu M."/>
            <person name="Cheng C."/>
            <person name="Hour A."/>
            <person name="Lee P."/>
            <person name="Lin S."/>
            <person name="Lin Y."/>
            <person name="Liou J."/>
            <person name="Liu S."/>
            <person name="Hsing Y."/>
            <person name="Raghuvanshi S."/>
            <person name="Mohanty A."/>
            <person name="Bharti A.K."/>
            <person name="Gaur A."/>
            <person name="Gupta V."/>
            <person name="Kumar D."/>
            <person name="Ravi V."/>
            <person name="Vij S."/>
            <person name="Kapur A."/>
            <person name="Khurana P."/>
            <person name="Khurana P."/>
            <person name="Khurana J.P."/>
            <person name="Tyagi A.K."/>
            <person name="Gaikwad K."/>
            <person name="Singh A."/>
            <person name="Dalal V."/>
            <person name="Srivastava S."/>
            <person name="Dixit A."/>
            <person name="Pal A.K."/>
            <person name="Ghazi I.A."/>
            <person name="Yadav M."/>
            <person name="Pandit A."/>
            <person name="Bhargava A."/>
            <person name="Sureshbabu K."/>
            <person name="Batra K."/>
            <person name="Sharma T.R."/>
            <person name="Mohapatra T."/>
            <person name="Singh N.K."/>
            <person name="Messing J."/>
            <person name="Nelson A.B."/>
            <person name="Fuks G."/>
            <person name="Kavchok S."/>
            <person name="Keizer G."/>
            <person name="Linton E."/>
            <person name="Llaca V."/>
            <person name="Song R."/>
            <person name="Tanyolac B."/>
            <person name="Young S."/>
            <person name="Ho-Il K."/>
            <person name="Hahn J.H."/>
            <person name="Sangsakoo G."/>
            <person name="Vanavichit A."/>
            <person name="de Mattos Luiz.A.T."/>
            <person name="Zimmer P.D."/>
            <person name="Malone G."/>
            <person name="Dellagostin O."/>
            <person name="de Oliveira A.C."/>
            <person name="Bevan M."/>
            <person name="Bancroft I."/>
            <person name="Minx P."/>
            <person name="Cordum H."/>
            <person name="Wilson R."/>
            <person name="Cheng Z."/>
            <person name="Jin W."/>
            <person name="Jiang J."/>
            <person name="Leong S.A."/>
            <person name="Iwama H."/>
            <person name="Gojobori T."/>
            <person name="Itoh T."/>
            <person name="Niimura Y."/>
            <person name="Fujii Y."/>
            <person name="Habara T."/>
            <person name="Sakai H."/>
            <person name="Sato Y."/>
            <person name="Wilson G."/>
            <person name="Kumar K."/>
            <person name="McCouch S."/>
            <person name="Juretic N."/>
            <person name="Hoen D."/>
            <person name="Wright S."/>
            <person name="Bruskiewich R."/>
            <person name="Bureau T."/>
            <person name="Miyao A."/>
            <person name="Hirochika H."/>
            <person name="Nishikawa T."/>
            <person name="Kadowaki K."/>
            <person name="Sugiura M."/>
            <person name="Burr B."/>
            <person name="Sasaki T."/>
        </authorList>
    </citation>
    <scope>NUCLEOTIDE SEQUENCE [LARGE SCALE GENOMIC DNA]</scope>
    <source>
        <strain evidence="4">cv. Nipponbare</strain>
    </source>
</reference>
<evidence type="ECO:0000256" key="2">
    <source>
        <dbReference type="SAM" id="Phobius"/>
    </source>
</evidence>
<keyword evidence="2" id="KW-0812">Transmembrane</keyword>
<evidence type="ECO:0000313" key="3">
    <source>
        <dbReference type="EMBL" id="BAH91824.1"/>
    </source>
</evidence>
<evidence type="ECO:0000313" key="4">
    <source>
        <dbReference type="Proteomes" id="UP000000763"/>
    </source>
</evidence>
<sequence>MCAGHHASFVYKKPLYIDNAAGLSFSLLVFFATSFGCITVLVLRRVILGAELGGPRMWAWATSVYFMILWVVFVIQDLESIEPMDSACSSSKILLIRILLSSGEATSLF</sequence>
<dbReference type="PANTHER" id="PTHR11878">
    <property type="entry name" value="SODIUM/CALCIUM EXCHANGER"/>
    <property type="match status" value="1"/>
</dbReference>
<dbReference type="EMBL" id="AP008208">
    <property type="protein sequence ID" value="BAH91824.1"/>
    <property type="molecule type" value="Genomic_DNA"/>
</dbReference>
<dbReference type="AlphaFoldDB" id="C7IYX6"/>
<dbReference type="KEGG" id="dosa:Os02g0644801"/>
<feature type="transmembrane region" description="Helical" evidence="2">
    <location>
        <begin position="55"/>
        <end position="75"/>
    </location>
</feature>
<dbReference type="InterPro" id="IPR051171">
    <property type="entry name" value="CaCA"/>
</dbReference>
<keyword evidence="1" id="KW-0406">Ion transport</keyword>
<reference evidence="4" key="2">
    <citation type="journal article" date="2008" name="Nucleic Acids Res.">
        <title>The rice annotation project database (RAP-DB): 2008 update.</title>
        <authorList>
            <consortium name="The rice annotation project (RAP)"/>
        </authorList>
    </citation>
    <scope>GENOME REANNOTATION</scope>
    <source>
        <strain evidence="4">cv. Nipponbare</strain>
    </source>
</reference>